<gene>
    <name evidence="1" type="ORF">AYI69_g11100</name>
</gene>
<evidence type="ECO:0000313" key="1">
    <source>
        <dbReference type="EMBL" id="OMJ08357.1"/>
    </source>
</evidence>
<reference evidence="2" key="1">
    <citation type="submission" date="2017-01" db="EMBL/GenBank/DDBJ databases">
        <authorList>
            <person name="Wang Y."/>
            <person name="White M."/>
            <person name="Kvist S."/>
            <person name="Moncalvo J.-M."/>
        </authorList>
    </citation>
    <scope>NUCLEOTIDE SEQUENCE [LARGE SCALE GENOMIC DNA]</scope>
    <source>
        <strain evidence="2">ID-206-W2</strain>
    </source>
</reference>
<evidence type="ECO:0000313" key="2">
    <source>
        <dbReference type="Proteomes" id="UP000187429"/>
    </source>
</evidence>
<proteinExistence type="predicted"/>
<organism evidence="1 2">
    <name type="scientific">Smittium culicis</name>
    <dbReference type="NCBI Taxonomy" id="133412"/>
    <lineage>
        <taxon>Eukaryota</taxon>
        <taxon>Fungi</taxon>
        <taxon>Fungi incertae sedis</taxon>
        <taxon>Zoopagomycota</taxon>
        <taxon>Kickxellomycotina</taxon>
        <taxon>Harpellomycetes</taxon>
        <taxon>Harpellales</taxon>
        <taxon>Legeriomycetaceae</taxon>
        <taxon>Smittium</taxon>
    </lineage>
</organism>
<dbReference type="AlphaFoldDB" id="A0A1R1X191"/>
<sequence>MCLHTLTLNPHQIQIVELDFYGCKHISASHESICSVYSLSSFINILDRPRCVELAIHNLALVGVLVNRVEFLALQGHINSQIPANSHHPALESFTVIS</sequence>
<dbReference type="EMBL" id="LSSM01007417">
    <property type="protein sequence ID" value="OMJ08357.1"/>
    <property type="molecule type" value="Genomic_DNA"/>
</dbReference>
<keyword evidence="2" id="KW-1185">Reference proteome</keyword>
<accession>A0A1R1X191</accession>
<protein>
    <submittedName>
        <fullName evidence="1">Uncharacterized protein</fullName>
    </submittedName>
</protein>
<name>A0A1R1X191_9FUNG</name>
<dbReference type="Proteomes" id="UP000187429">
    <property type="component" value="Unassembled WGS sequence"/>
</dbReference>
<comment type="caution">
    <text evidence="1">The sequence shown here is derived from an EMBL/GenBank/DDBJ whole genome shotgun (WGS) entry which is preliminary data.</text>
</comment>